<dbReference type="OrthoDB" id="642536at2759"/>
<proteinExistence type="predicted"/>
<evidence type="ECO:0000313" key="1">
    <source>
        <dbReference type="Proteomes" id="UP000790787"/>
    </source>
</evidence>
<keyword evidence="1" id="KW-1185">Reference proteome</keyword>
<dbReference type="RefSeq" id="XP_016439928.1">
    <property type="nucleotide sequence ID" value="XM_016584442.1"/>
</dbReference>
<dbReference type="Gene3D" id="1.20.1280.50">
    <property type="match status" value="1"/>
</dbReference>
<dbReference type="PANTHER" id="PTHR44259:SF96">
    <property type="entry name" value="F-BOX PROTEIN SKIP23-LIKE"/>
    <property type="match status" value="1"/>
</dbReference>
<dbReference type="InterPro" id="IPR050942">
    <property type="entry name" value="F-box_BR-signaling"/>
</dbReference>
<organism evidence="1 2">
    <name type="scientific">Nicotiana tabacum</name>
    <name type="common">Common tobacco</name>
    <dbReference type="NCBI Taxonomy" id="4097"/>
    <lineage>
        <taxon>Eukaryota</taxon>
        <taxon>Viridiplantae</taxon>
        <taxon>Streptophyta</taxon>
        <taxon>Embryophyta</taxon>
        <taxon>Tracheophyta</taxon>
        <taxon>Spermatophyta</taxon>
        <taxon>Magnoliopsida</taxon>
        <taxon>eudicotyledons</taxon>
        <taxon>Gunneridae</taxon>
        <taxon>Pentapetalae</taxon>
        <taxon>asterids</taxon>
        <taxon>lamiids</taxon>
        <taxon>Solanales</taxon>
        <taxon>Solanaceae</taxon>
        <taxon>Nicotianoideae</taxon>
        <taxon>Nicotianeae</taxon>
        <taxon>Nicotiana</taxon>
    </lineage>
</organism>
<dbReference type="STRING" id="4097.A0A1S3XJ37"/>
<dbReference type="GeneID" id="107765756"/>
<dbReference type="OMA" id="QITTDHY"/>
<reference evidence="2" key="2">
    <citation type="submission" date="2025-08" db="UniProtKB">
        <authorList>
            <consortium name="RefSeq"/>
        </authorList>
    </citation>
    <scope>IDENTIFICATION</scope>
</reference>
<dbReference type="KEGG" id="nta:107765756"/>
<name>A0A1S3XJ37_TOBAC</name>
<accession>A0A1S3XJ37</accession>
<dbReference type="PaxDb" id="4097-A0A1S3XJ37"/>
<gene>
    <name evidence="2" type="primary">LOC107765756</name>
</gene>
<dbReference type="AlphaFoldDB" id="A0A1S3XJ37"/>
<dbReference type="PANTHER" id="PTHR44259">
    <property type="entry name" value="OS07G0183000 PROTEIN-RELATED"/>
    <property type="match status" value="1"/>
</dbReference>
<sequence length="395" mass="45171">MAQIQQDLLVDWSELQHDLLVLIARRLNLIEDYLSFGTVCKSWHVVVVATKCNFNSDLPRVPWLMLAEEDQEDDKSCCRKFFSLYNSMILKKRIPKATGKRCIESMGWLITVGEDDGEISLLHPFSGVEIELPHQKDYHDHHWMRTSIRKAVLSASPSHTSHYVLMVIEVKFLRFWRSGDLRWTKIKWEEGTHFPYSDIVYFNGHFYALDFTGRIVVCDVTGPEPIKSHVVAQLPFYLGQIRGQTYILESLGSLFVVVRNGCQLRLPKDDFDRIPLTFIQQVENEEYLTYGTLEFIVYRVDLAAGQGTQTRELGGTAFFLGASASLSVQASQFPGIKPNHIYFTDDFLESYIFYEEGGGLDMGVFNLADGSIQPHYEGVSLSRFCPPIWVTPTLS</sequence>
<dbReference type="Proteomes" id="UP000790787">
    <property type="component" value="Chromosome 4"/>
</dbReference>
<evidence type="ECO:0000313" key="2">
    <source>
        <dbReference type="RefSeq" id="XP_016439928.1"/>
    </source>
</evidence>
<protein>
    <submittedName>
        <fullName evidence="2">F-box protein SKIP23-like</fullName>
    </submittedName>
</protein>
<dbReference type="Pfam" id="PF03478">
    <property type="entry name" value="Beta-prop_KIB1-4"/>
    <property type="match status" value="1"/>
</dbReference>
<dbReference type="InterPro" id="IPR005174">
    <property type="entry name" value="KIB1-4_b-propeller"/>
</dbReference>
<reference evidence="1" key="1">
    <citation type="journal article" date="2014" name="Nat. Commun.">
        <title>The tobacco genome sequence and its comparison with those of tomato and potato.</title>
        <authorList>
            <person name="Sierro N."/>
            <person name="Battey J.N."/>
            <person name="Ouadi S."/>
            <person name="Bakaher N."/>
            <person name="Bovet L."/>
            <person name="Willig A."/>
            <person name="Goepfert S."/>
            <person name="Peitsch M.C."/>
            <person name="Ivanov N.V."/>
        </authorList>
    </citation>
    <scope>NUCLEOTIDE SEQUENCE [LARGE SCALE GENOMIC DNA]</scope>
</reference>